<protein>
    <submittedName>
        <fullName evidence="1">Uncharacterized protein</fullName>
    </submittedName>
</protein>
<evidence type="ECO:0000313" key="1">
    <source>
        <dbReference type="EMBL" id="PRQ37503.1"/>
    </source>
</evidence>
<proteinExistence type="predicted"/>
<dbReference type="AlphaFoldDB" id="A0A2P6QTJ5"/>
<keyword evidence="2" id="KW-1185">Reference proteome</keyword>
<dbReference type="Gramene" id="PRQ37503">
    <property type="protein sequence ID" value="PRQ37503"/>
    <property type="gene ID" value="RchiOBHm_Chr4g0403271"/>
</dbReference>
<dbReference type="EMBL" id="PDCK01000042">
    <property type="protein sequence ID" value="PRQ37503.1"/>
    <property type="molecule type" value="Genomic_DNA"/>
</dbReference>
<evidence type="ECO:0000313" key="2">
    <source>
        <dbReference type="Proteomes" id="UP000238479"/>
    </source>
</evidence>
<gene>
    <name evidence="1" type="ORF">RchiOBHm_Chr4g0403271</name>
</gene>
<reference evidence="1 2" key="1">
    <citation type="journal article" date="2018" name="Nat. Genet.">
        <title>The Rosa genome provides new insights in the design of modern roses.</title>
        <authorList>
            <person name="Bendahmane M."/>
        </authorList>
    </citation>
    <scope>NUCLEOTIDE SEQUENCE [LARGE SCALE GENOMIC DNA]</scope>
    <source>
        <strain evidence="2">cv. Old Blush</strain>
    </source>
</reference>
<accession>A0A2P6QTJ5</accession>
<sequence>MVNSLKFYYNKLIIFVINEEKEIKITLSLPSQFSETVLQELNFIFLPANSIADHFMNILSPLLLPCNLIFMKYDNSKTNKQ</sequence>
<dbReference type="Proteomes" id="UP000238479">
    <property type="component" value="Chromosome 4"/>
</dbReference>
<comment type="caution">
    <text evidence="1">The sequence shown here is derived from an EMBL/GenBank/DDBJ whole genome shotgun (WGS) entry which is preliminary data.</text>
</comment>
<organism evidence="1 2">
    <name type="scientific">Rosa chinensis</name>
    <name type="common">China rose</name>
    <dbReference type="NCBI Taxonomy" id="74649"/>
    <lineage>
        <taxon>Eukaryota</taxon>
        <taxon>Viridiplantae</taxon>
        <taxon>Streptophyta</taxon>
        <taxon>Embryophyta</taxon>
        <taxon>Tracheophyta</taxon>
        <taxon>Spermatophyta</taxon>
        <taxon>Magnoliopsida</taxon>
        <taxon>eudicotyledons</taxon>
        <taxon>Gunneridae</taxon>
        <taxon>Pentapetalae</taxon>
        <taxon>rosids</taxon>
        <taxon>fabids</taxon>
        <taxon>Rosales</taxon>
        <taxon>Rosaceae</taxon>
        <taxon>Rosoideae</taxon>
        <taxon>Rosoideae incertae sedis</taxon>
        <taxon>Rosa</taxon>
    </lineage>
</organism>
<name>A0A2P6QTJ5_ROSCH</name>